<evidence type="ECO:0000313" key="8">
    <source>
        <dbReference type="EMBL" id="CAI9575063.1"/>
    </source>
</evidence>
<comment type="similarity">
    <text evidence="1">Belongs to the universal ribosomal protein uL30 family.</text>
</comment>
<dbReference type="SUPFAM" id="SSF55129">
    <property type="entry name" value="Ribosomal protein L30p/L7e"/>
    <property type="match status" value="1"/>
</dbReference>
<evidence type="ECO:0000313" key="9">
    <source>
        <dbReference type="Proteomes" id="UP001162483"/>
    </source>
</evidence>
<name>A0ABN9DR87_9NEOB</name>
<dbReference type="Gene3D" id="3.30.1390.20">
    <property type="entry name" value="Ribosomal protein L30, ferredoxin-like fold domain"/>
    <property type="match status" value="1"/>
</dbReference>
<feature type="domain" description="Large ribosomal subunit protein uL30-like ferredoxin-like fold" evidence="7">
    <location>
        <begin position="69"/>
        <end position="118"/>
    </location>
</feature>
<dbReference type="PANTHER" id="PTHR15892:SF2">
    <property type="entry name" value="LARGE RIBOSOMAL SUBUNIT PROTEIN UL30M"/>
    <property type="match status" value="1"/>
</dbReference>
<accession>A0ABN9DR87</accession>
<evidence type="ECO:0000259" key="7">
    <source>
        <dbReference type="Pfam" id="PF00327"/>
    </source>
</evidence>
<sequence length="162" mass="18651">MALGFYKAVQSRTGGFKLLTDHPALSLVWPSSIRHKFTRSRLPEETFQPKPEDHEKYGGDAEQPHKLHVITRIRSVVGRPYWEKDIVRKLGLQKAQNPVIHKNIPAVNEYLKIIKHLIRVKPLKLPYGLPTEEEMSSAYLNSKDELVFCKKLQPLETKSVES</sequence>
<proteinExistence type="inferred from homology"/>
<dbReference type="CDD" id="cd01658">
    <property type="entry name" value="Ribosomal_L30"/>
    <property type="match status" value="1"/>
</dbReference>
<evidence type="ECO:0000256" key="5">
    <source>
        <dbReference type="ARBA" id="ARBA00035356"/>
    </source>
</evidence>
<keyword evidence="3" id="KW-0687">Ribonucleoprotein</keyword>
<dbReference type="EMBL" id="CATNWA010014712">
    <property type="protein sequence ID" value="CAI9575063.1"/>
    <property type="molecule type" value="Genomic_DNA"/>
</dbReference>
<evidence type="ECO:0000256" key="3">
    <source>
        <dbReference type="ARBA" id="ARBA00023274"/>
    </source>
</evidence>
<organism evidence="8 9">
    <name type="scientific">Staurois parvus</name>
    <dbReference type="NCBI Taxonomy" id="386267"/>
    <lineage>
        <taxon>Eukaryota</taxon>
        <taxon>Metazoa</taxon>
        <taxon>Chordata</taxon>
        <taxon>Craniata</taxon>
        <taxon>Vertebrata</taxon>
        <taxon>Euteleostomi</taxon>
        <taxon>Amphibia</taxon>
        <taxon>Batrachia</taxon>
        <taxon>Anura</taxon>
        <taxon>Neobatrachia</taxon>
        <taxon>Ranoidea</taxon>
        <taxon>Ranidae</taxon>
        <taxon>Staurois</taxon>
    </lineage>
</organism>
<reference evidence="8" key="1">
    <citation type="submission" date="2023-05" db="EMBL/GenBank/DDBJ databases">
        <authorList>
            <person name="Stuckert A."/>
        </authorList>
    </citation>
    <scope>NUCLEOTIDE SEQUENCE</scope>
</reference>
<evidence type="ECO:0000256" key="6">
    <source>
        <dbReference type="SAM" id="MobiDB-lite"/>
    </source>
</evidence>
<evidence type="ECO:0000256" key="1">
    <source>
        <dbReference type="ARBA" id="ARBA00007594"/>
    </source>
</evidence>
<evidence type="ECO:0000256" key="2">
    <source>
        <dbReference type="ARBA" id="ARBA00022980"/>
    </source>
</evidence>
<keyword evidence="2" id="KW-0689">Ribosomal protein</keyword>
<comment type="caution">
    <text evidence="8">The sequence shown here is derived from an EMBL/GenBank/DDBJ whole genome shotgun (WGS) entry which is preliminary data.</text>
</comment>
<keyword evidence="9" id="KW-1185">Reference proteome</keyword>
<dbReference type="PANTHER" id="PTHR15892">
    <property type="entry name" value="MITOCHONDRIAL RIBOSOMAL PROTEIN L30"/>
    <property type="match status" value="1"/>
</dbReference>
<dbReference type="InterPro" id="IPR005996">
    <property type="entry name" value="Ribosomal_uL30_bac-type"/>
</dbReference>
<feature type="region of interest" description="Disordered" evidence="6">
    <location>
        <begin position="41"/>
        <end position="60"/>
    </location>
</feature>
<gene>
    <name evidence="8" type="ORF">SPARVUS_LOCUS8127637</name>
</gene>
<protein>
    <recommendedName>
        <fullName evidence="4">Large ribosomal subunit protein uL30m</fullName>
    </recommendedName>
    <alternativeName>
        <fullName evidence="5">39S ribosomal protein L30, mitochondrial</fullName>
    </alternativeName>
</protein>
<feature type="compositionally biased region" description="Basic and acidic residues" evidence="6">
    <location>
        <begin position="50"/>
        <end position="60"/>
    </location>
</feature>
<dbReference type="InterPro" id="IPR036919">
    <property type="entry name" value="Ribo_uL30_ferredoxin-like_sf"/>
</dbReference>
<evidence type="ECO:0000256" key="4">
    <source>
        <dbReference type="ARBA" id="ARBA00035281"/>
    </source>
</evidence>
<dbReference type="InterPro" id="IPR016082">
    <property type="entry name" value="Ribosomal_uL30_ferredoxin-like"/>
</dbReference>
<dbReference type="Pfam" id="PF00327">
    <property type="entry name" value="Ribosomal_L30"/>
    <property type="match status" value="1"/>
</dbReference>
<dbReference type="Proteomes" id="UP001162483">
    <property type="component" value="Unassembled WGS sequence"/>
</dbReference>